<name>A0A291QXW5_9BACT</name>
<dbReference type="EMBL" id="CP023777">
    <property type="protein sequence ID" value="ATL48788.1"/>
    <property type="molecule type" value="Genomic_DNA"/>
</dbReference>
<dbReference type="Proteomes" id="UP000220133">
    <property type="component" value="Chromosome"/>
</dbReference>
<evidence type="ECO:0000313" key="2">
    <source>
        <dbReference type="Proteomes" id="UP000220133"/>
    </source>
</evidence>
<dbReference type="AlphaFoldDB" id="A0A291QXW5"/>
<organism evidence="1 2">
    <name type="scientific">Chitinophaga caeni</name>
    <dbReference type="NCBI Taxonomy" id="2029983"/>
    <lineage>
        <taxon>Bacteria</taxon>
        <taxon>Pseudomonadati</taxon>
        <taxon>Bacteroidota</taxon>
        <taxon>Chitinophagia</taxon>
        <taxon>Chitinophagales</taxon>
        <taxon>Chitinophagaceae</taxon>
        <taxon>Chitinophaga</taxon>
    </lineage>
</organism>
<accession>A0A291QXW5</accession>
<evidence type="ECO:0000313" key="1">
    <source>
        <dbReference type="EMBL" id="ATL48788.1"/>
    </source>
</evidence>
<protein>
    <submittedName>
        <fullName evidence="1">Uncharacterized protein</fullName>
    </submittedName>
</protein>
<dbReference type="KEGG" id="cbae:COR50_17360"/>
<reference evidence="1 2" key="1">
    <citation type="submission" date="2017-10" db="EMBL/GenBank/DDBJ databases">
        <title>Paenichitinophaga pekingensis gen. nov., sp. nov., isolated from activated sludge.</title>
        <authorList>
            <person name="Jin D."/>
            <person name="Kong X."/>
            <person name="Deng Y."/>
            <person name="Bai Z."/>
        </authorList>
    </citation>
    <scope>NUCLEOTIDE SEQUENCE [LARGE SCALE GENOMIC DNA]</scope>
    <source>
        <strain evidence="1 2">13</strain>
    </source>
</reference>
<sequence>MAIPERKSAAGTEEARSILIWRILLVAVKRLHEVMLFACWNLQMLVIYSIRILSPSVQGTALIPTYPGLLL</sequence>
<keyword evidence="2" id="KW-1185">Reference proteome</keyword>
<gene>
    <name evidence="1" type="ORF">COR50_17360</name>
</gene>
<proteinExistence type="predicted"/>